<dbReference type="SUPFAM" id="SSF53850">
    <property type="entry name" value="Periplasmic binding protein-like II"/>
    <property type="match status" value="1"/>
</dbReference>
<evidence type="ECO:0000259" key="7">
    <source>
        <dbReference type="Pfam" id="PF12698"/>
    </source>
</evidence>
<feature type="transmembrane region" description="Helical" evidence="6">
    <location>
        <begin position="303"/>
        <end position="328"/>
    </location>
</feature>
<feature type="transmembrane region" description="Helical" evidence="6">
    <location>
        <begin position="21"/>
        <end position="43"/>
    </location>
</feature>
<keyword evidence="4 6" id="KW-1133">Transmembrane helix</keyword>
<evidence type="ECO:0000256" key="4">
    <source>
        <dbReference type="ARBA" id="ARBA00022989"/>
    </source>
</evidence>
<feature type="domain" description="ABC-2 type transporter transmembrane" evidence="7">
    <location>
        <begin position="19"/>
        <end position="412"/>
    </location>
</feature>
<gene>
    <name evidence="8" type="ORF">HELGO_WM33920</name>
</gene>
<evidence type="ECO:0000256" key="3">
    <source>
        <dbReference type="ARBA" id="ARBA00022692"/>
    </source>
</evidence>
<evidence type="ECO:0000313" key="8">
    <source>
        <dbReference type="EMBL" id="CAA6805500.1"/>
    </source>
</evidence>
<dbReference type="EMBL" id="CACVAQ010000109">
    <property type="protein sequence ID" value="CAA6805500.1"/>
    <property type="molecule type" value="Genomic_DNA"/>
</dbReference>
<keyword evidence="2" id="KW-1003">Cell membrane</keyword>
<sequence>MNKLWLIIGREYLSRVKKKTFILTTIFAPIGFVIFWIALIFIMSSGAETKKVALLDPSNILKIEETGKLRDGLIMYNYPKEDLESLKKTFEEDGFRGILHIPKQNLDSMTTNFEIEYYSNESLGMNTESNIKEGIEQRIKKLKMTQLNVNELTLSRLETKIEVLPKNIGAAEKEVSSYRAKIATILGYIMMILIYSVIFIYGNMVMRSVMEEKTNRIVEVLISSVKPFQLMLGKIIGVGAVGLTQFAIWAITLPLLYLGVAFVFAGKLQAVQQTLNTSTTSQTPDIGDIGAIWQELQNFNYTYIVVIFLIFFLAGYLLYASLFAAVGAAMGDDWGEGQSLTLIITIPVIIAFYIGFAVVENPTSTLAVWASMFPLFSPIVMPARIVFDPPIIEVVMSIVILIVTGIFFTWVSGRIYRIGILMYGKKTTIKDFMKWMFRKD</sequence>
<feature type="transmembrane region" description="Helical" evidence="6">
    <location>
        <begin position="340"/>
        <end position="359"/>
    </location>
</feature>
<dbReference type="Gene3D" id="3.40.190.10">
    <property type="entry name" value="Periplasmic binding protein-like II"/>
    <property type="match status" value="1"/>
</dbReference>
<feature type="transmembrane region" description="Helical" evidence="6">
    <location>
        <begin position="217"/>
        <end position="240"/>
    </location>
</feature>
<dbReference type="AlphaFoldDB" id="A0A6S6SSG9"/>
<feature type="transmembrane region" description="Helical" evidence="6">
    <location>
        <begin position="366"/>
        <end position="385"/>
    </location>
</feature>
<keyword evidence="5 6" id="KW-0472">Membrane</keyword>
<dbReference type="Pfam" id="PF12698">
    <property type="entry name" value="ABC2_membrane_3"/>
    <property type="match status" value="1"/>
</dbReference>
<accession>A0A6S6SSG9</accession>
<proteinExistence type="predicted"/>
<keyword evidence="3 6" id="KW-0812">Transmembrane</keyword>
<protein>
    <submittedName>
        <fullName evidence="8">Membrane protein, putative</fullName>
    </submittedName>
</protein>
<dbReference type="PANTHER" id="PTHR30294">
    <property type="entry name" value="MEMBRANE COMPONENT OF ABC TRANSPORTER YHHJ-RELATED"/>
    <property type="match status" value="1"/>
</dbReference>
<evidence type="ECO:0000256" key="1">
    <source>
        <dbReference type="ARBA" id="ARBA00004651"/>
    </source>
</evidence>
<reference evidence="8" key="1">
    <citation type="submission" date="2020-01" db="EMBL/GenBank/DDBJ databases">
        <authorList>
            <person name="Meier V. D."/>
            <person name="Meier V D."/>
        </authorList>
    </citation>
    <scope>NUCLEOTIDE SEQUENCE</scope>
    <source>
        <strain evidence="8">HLG_WM_MAG_10</strain>
    </source>
</reference>
<comment type="subcellular location">
    <subcellularLocation>
        <location evidence="1">Cell membrane</location>
        <topology evidence="1">Multi-pass membrane protein</topology>
    </subcellularLocation>
</comment>
<dbReference type="PANTHER" id="PTHR30294:SF29">
    <property type="entry name" value="MULTIDRUG ABC TRANSPORTER PERMEASE YBHS-RELATED"/>
    <property type="match status" value="1"/>
</dbReference>
<dbReference type="GO" id="GO:0140359">
    <property type="term" value="F:ABC-type transporter activity"/>
    <property type="evidence" value="ECO:0007669"/>
    <property type="project" value="InterPro"/>
</dbReference>
<evidence type="ECO:0000256" key="5">
    <source>
        <dbReference type="ARBA" id="ARBA00023136"/>
    </source>
</evidence>
<evidence type="ECO:0000256" key="6">
    <source>
        <dbReference type="SAM" id="Phobius"/>
    </source>
</evidence>
<feature type="transmembrane region" description="Helical" evidence="6">
    <location>
        <begin position="391"/>
        <end position="416"/>
    </location>
</feature>
<name>A0A6S6SSG9_9BACT</name>
<dbReference type="InterPro" id="IPR013525">
    <property type="entry name" value="ABC2_TM"/>
</dbReference>
<feature type="transmembrane region" description="Helical" evidence="6">
    <location>
        <begin position="246"/>
        <end position="265"/>
    </location>
</feature>
<organism evidence="8">
    <name type="scientific">uncultured Aureispira sp</name>
    <dbReference type="NCBI Taxonomy" id="1331704"/>
    <lineage>
        <taxon>Bacteria</taxon>
        <taxon>Pseudomonadati</taxon>
        <taxon>Bacteroidota</taxon>
        <taxon>Saprospiria</taxon>
        <taxon>Saprospirales</taxon>
        <taxon>Saprospiraceae</taxon>
        <taxon>Aureispira</taxon>
        <taxon>environmental samples</taxon>
    </lineage>
</organism>
<feature type="transmembrane region" description="Helical" evidence="6">
    <location>
        <begin position="185"/>
        <end position="205"/>
    </location>
</feature>
<dbReference type="InterPro" id="IPR051449">
    <property type="entry name" value="ABC-2_transporter_component"/>
</dbReference>
<dbReference type="GO" id="GO:0005886">
    <property type="term" value="C:plasma membrane"/>
    <property type="evidence" value="ECO:0007669"/>
    <property type="project" value="UniProtKB-SubCell"/>
</dbReference>
<evidence type="ECO:0000256" key="2">
    <source>
        <dbReference type="ARBA" id="ARBA00022475"/>
    </source>
</evidence>